<dbReference type="Pfam" id="PF22600">
    <property type="entry name" value="MTPAP-like_central"/>
    <property type="match status" value="1"/>
</dbReference>
<keyword evidence="4" id="KW-1185">Reference proteome</keyword>
<evidence type="ECO:0000313" key="4">
    <source>
        <dbReference type="Proteomes" id="UP001324115"/>
    </source>
</evidence>
<dbReference type="SUPFAM" id="SSF81301">
    <property type="entry name" value="Nucleotidyltransferase"/>
    <property type="match status" value="1"/>
</dbReference>
<feature type="domain" description="Poly(A) RNA polymerase mitochondrial-like central palm" evidence="2">
    <location>
        <begin position="440"/>
        <end position="529"/>
    </location>
</feature>
<feature type="compositionally biased region" description="Low complexity" evidence="1">
    <location>
        <begin position="53"/>
        <end position="62"/>
    </location>
</feature>
<reference evidence="3 4" key="1">
    <citation type="journal article" date="2023" name="G3 (Bethesda)">
        <title>A haplotype-resolved chromosome-scale genome for Quercus rubra L. provides insights into the genetics of adaptive traits for red oak species.</title>
        <authorList>
            <person name="Kapoor B."/>
            <person name="Jenkins J."/>
            <person name="Schmutz J."/>
            <person name="Zhebentyayeva T."/>
            <person name="Kuelheim C."/>
            <person name="Coggeshall M."/>
            <person name="Heim C."/>
            <person name="Lasky J.R."/>
            <person name="Leites L."/>
            <person name="Islam-Faridi N."/>
            <person name="Romero-Severson J."/>
            <person name="DeLeo V.L."/>
            <person name="Lucas S.M."/>
            <person name="Lazic D."/>
            <person name="Gailing O."/>
            <person name="Carlson J."/>
            <person name="Staton M."/>
        </authorList>
    </citation>
    <scope>NUCLEOTIDE SEQUENCE [LARGE SCALE GENOMIC DNA]</scope>
    <source>
        <strain evidence="3">Pseudo-F2</strain>
    </source>
</reference>
<feature type="region of interest" description="Disordered" evidence="1">
    <location>
        <begin position="139"/>
        <end position="162"/>
    </location>
</feature>
<dbReference type="Gene3D" id="3.30.460.10">
    <property type="entry name" value="Beta Polymerase, domain 2"/>
    <property type="match status" value="1"/>
</dbReference>
<dbReference type="InterPro" id="IPR054708">
    <property type="entry name" value="MTPAP-like_central"/>
</dbReference>
<dbReference type="GO" id="GO:0050265">
    <property type="term" value="F:RNA uridylyltransferase activity"/>
    <property type="evidence" value="ECO:0007669"/>
    <property type="project" value="TreeGrafter"/>
</dbReference>
<proteinExistence type="predicted"/>
<protein>
    <recommendedName>
        <fullName evidence="2">Poly(A) RNA polymerase mitochondrial-like central palm domain-containing protein</fullName>
    </recommendedName>
</protein>
<accession>A0AAN7ETD8</accession>
<dbReference type="CDD" id="cd05402">
    <property type="entry name" value="NT_PAP_TUTase"/>
    <property type="match status" value="1"/>
</dbReference>
<evidence type="ECO:0000259" key="2">
    <source>
        <dbReference type="Pfam" id="PF22600"/>
    </source>
</evidence>
<organism evidence="3 4">
    <name type="scientific">Quercus rubra</name>
    <name type="common">Northern red oak</name>
    <name type="synonym">Quercus borealis</name>
    <dbReference type="NCBI Taxonomy" id="3512"/>
    <lineage>
        <taxon>Eukaryota</taxon>
        <taxon>Viridiplantae</taxon>
        <taxon>Streptophyta</taxon>
        <taxon>Embryophyta</taxon>
        <taxon>Tracheophyta</taxon>
        <taxon>Spermatophyta</taxon>
        <taxon>Magnoliopsida</taxon>
        <taxon>eudicotyledons</taxon>
        <taxon>Gunneridae</taxon>
        <taxon>Pentapetalae</taxon>
        <taxon>rosids</taxon>
        <taxon>fabids</taxon>
        <taxon>Fagales</taxon>
        <taxon>Fagaceae</taxon>
        <taxon>Quercus</taxon>
    </lineage>
</organism>
<feature type="compositionally biased region" description="Low complexity" evidence="1">
    <location>
        <begin position="139"/>
        <end position="151"/>
    </location>
</feature>
<dbReference type="InterPro" id="IPR043519">
    <property type="entry name" value="NT_sf"/>
</dbReference>
<name>A0AAN7ETD8_QUERU</name>
<comment type="caution">
    <text evidence="3">The sequence shown here is derived from an EMBL/GenBank/DDBJ whole genome shotgun (WGS) entry which is preliminary data.</text>
</comment>
<feature type="compositionally biased region" description="Basic and acidic residues" evidence="1">
    <location>
        <begin position="347"/>
        <end position="371"/>
    </location>
</feature>
<feature type="compositionally biased region" description="Low complexity" evidence="1">
    <location>
        <begin position="214"/>
        <end position="225"/>
    </location>
</feature>
<dbReference type="EMBL" id="JAXUIC010000008">
    <property type="protein sequence ID" value="KAK4578486.1"/>
    <property type="molecule type" value="Genomic_DNA"/>
</dbReference>
<dbReference type="AlphaFoldDB" id="A0AAN7ETD8"/>
<feature type="region of interest" description="Disordered" evidence="1">
    <location>
        <begin position="316"/>
        <end position="371"/>
    </location>
</feature>
<feature type="region of interest" description="Disordered" evidence="1">
    <location>
        <begin position="1"/>
        <end position="80"/>
    </location>
</feature>
<evidence type="ECO:0000256" key="1">
    <source>
        <dbReference type="SAM" id="MobiDB-lite"/>
    </source>
</evidence>
<feature type="region of interest" description="Disordered" evidence="1">
    <location>
        <begin position="212"/>
        <end position="268"/>
    </location>
</feature>
<dbReference type="GO" id="GO:0031123">
    <property type="term" value="P:RNA 3'-end processing"/>
    <property type="evidence" value="ECO:0007669"/>
    <property type="project" value="TreeGrafter"/>
</dbReference>
<dbReference type="PANTHER" id="PTHR12271:SF40">
    <property type="entry name" value="POLY(A) RNA POLYMERASE GLD2"/>
    <property type="match status" value="1"/>
</dbReference>
<feature type="compositionally biased region" description="Low complexity" evidence="1">
    <location>
        <begin position="30"/>
        <end position="46"/>
    </location>
</feature>
<feature type="region of interest" description="Disordered" evidence="1">
    <location>
        <begin position="385"/>
        <end position="410"/>
    </location>
</feature>
<dbReference type="Proteomes" id="UP001324115">
    <property type="component" value="Unassembled WGS sequence"/>
</dbReference>
<feature type="compositionally biased region" description="Basic and acidic residues" evidence="1">
    <location>
        <begin position="399"/>
        <end position="410"/>
    </location>
</feature>
<evidence type="ECO:0000313" key="3">
    <source>
        <dbReference type="EMBL" id="KAK4578486.1"/>
    </source>
</evidence>
<dbReference type="PANTHER" id="PTHR12271">
    <property type="entry name" value="POLY A POLYMERASE CID PAP -RELATED"/>
    <property type="match status" value="1"/>
</dbReference>
<sequence>MSGAGGNAPPPLAANGGEFLLSLLQKQQHHITQQHQQPQAPPQQQQRSLTVDPAVAAVGPTLPLAPPPWPSNSNGPDLSYPLPPPWPHSFSPPPQPFLSNFPGFAQNPFPPPRNQFPGNHNLFGDDSRRLGIENFILHQQQQQQQQKQNQQEPKLKFGTLPSDILSPEGLLLSGNSQNSFHNSKLTAFNDREPGLGTRTYNGLESNWQFEPRVSSDYNSNPNSSSFRLGNHDARGGELGKQFQSGNYRSTPPPGFPSNPRGKGNWDSGNRMRGIELEHNVIKERANYSDMSSSDLSVEANNERIRTLSFEELGLSRQLDHPAPPTGSKLHSVSALDTEESMSNLHSEIGEFRDGNSDRGRNKLKEEGSHEVDDFGEKLVDSLLLEDESDDKNESTPLRSSREKDVRSDSRGQRLLSQRMRILKRQMLCRNDIDRLNAPFLAIYDSLIPAEEEKAKQKQLLTLLEKLVCKEWPKARLYLYGSCANSFGVSKSDIDVCLAIEDADINKSEILLRLADIFQSDNLQNVQVCPNVHSFLTTAQACYPSLLTGNGDYILCNRR</sequence>
<gene>
    <name evidence="3" type="ORF">RGQ29_028544</name>
</gene>